<evidence type="ECO:0000313" key="5">
    <source>
        <dbReference type="EMBL" id="EWM30661.1"/>
    </source>
</evidence>
<protein>
    <submittedName>
        <fullName evidence="5">Peptidase m1 membrane alanine aminopeptidase</fullName>
    </submittedName>
</protein>
<dbReference type="SUPFAM" id="SSF55486">
    <property type="entry name" value="Metalloproteases ('zincins'), catalytic domain"/>
    <property type="match status" value="1"/>
</dbReference>
<feature type="compositionally biased region" description="Basic and acidic residues" evidence="2">
    <location>
        <begin position="977"/>
        <end position="1000"/>
    </location>
</feature>
<dbReference type="GO" id="GO:0008270">
    <property type="term" value="F:zinc ion binding"/>
    <property type="evidence" value="ECO:0007669"/>
    <property type="project" value="InterPro"/>
</dbReference>
<dbReference type="InterPro" id="IPR045357">
    <property type="entry name" value="Aminopeptidase_N-like_N"/>
</dbReference>
<dbReference type="InterPro" id="IPR042097">
    <property type="entry name" value="Aminopeptidase_N-like_N_sf"/>
</dbReference>
<proteinExistence type="predicted"/>
<evidence type="ECO:0000313" key="6">
    <source>
        <dbReference type="Proteomes" id="UP000019335"/>
    </source>
</evidence>
<keyword evidence="5" id="KW-0645">Protease</keyword>
<name>W7UCZ8_9STRA</name>
<dbReference type="SUPFAM" id="SSF63737">
    <property type="entry name" value="Leukotriene A4 hydrolase N-terminal domain"/>
    <property type="match status" value="1"/>
</dbReference>
<dbReference type="GO" id="GO:0042277">
    <property type="term" value="F:peptide binding"/>
    <property type="evidence" value="ECO:0007669"/>
    <property type="project" value="TreeGrafter"/>
</dbReference>
<dbReference type="InterPro" id="IPR027268">
    <property type="entry name" value="Peptidase_M4/M1_CTD_sf"/>
</dbReference>
<dbReference type="Pfam" id="PF01433">
    <property type="entry name" value="Peptidase_M1"/>
    <property type="match status" value="1"/>
</dbReference>
<dbReference type="GO" id="GO:0043171">
    <property type="term" value="P:peptide catabolic process"/>
    <property type="evidence" value="ECO:0007669"/>
    <property type="project" value="TreeGrafter"/>
</dbReference>
<feature type="domain" description="Aminopeptidase N-like N-terminal" evidence="4">
    <location>
        <begin position="92"/>
        <end position="254"/>
    </location>
</feature>
<feature type="domain" description="Peptidase M1 membrane alanine aminopeptidase" evidence="3">
    <location>
        <begin position="321"/>
        <end position="532"/>
    </location>
</feature>
<dbReference type="Gene3D" id="2.60.40.1730">
    <property type="entry name" value="tricorn interacting facor f3 domain"/>
    <property type="match status" value="1"/>
</dbReference>
<dbReference type="InterPro" id="IPR014782">
    <property type="entry name" value="Peptidase_M1_dom"/>
</dbReference>
<dbReference type="PANTHER" id="PTHR11533:SF299">
    <property type="entry name" value="AMINOPEPTIDASE"/>
    <property type="match status" value="1"/>
</dbReference>
<keyword evidence="1" id="KW-0175">Coiled coil</keyword>
<keyword evidence="5" id="KW-0031">Aminopeptidase</keyword>
<dbReference type="PANTHER" id="PTHR11533">
    <property type="entry name" value="PROTEASE M1 ZINC METALLOPROTEASE"/>
    <property type="match status" value="1"/>
</dbReference>
<dbReference type="Gene3D" id="1.10.390.10">
    <property type="entry name" value="Neutral Protease Domain 2"/>
    <property type="match status" value="1"/>
</dbReference>
<dbReference type="SUPFAM" id="SSF48371">
    <property type="entry name" value="ARM repeat"/>
    <property type="match status" value="1"/>
</dbReference>
<gene>
    <name evidence="5" type="ORF">Naga_100091g5</name>
</gene>
<organism evidence="5 6">
    <name type="scientific">Nannochloropsis gaditana</name>
    <dbReference type="NCBI Taxonomy" id="72520"/>
    <lineage>
        <taxon>Eukaryota</taxon>
        <taxon>Sar</taxon>
        <taxon>Stramenopiles</taxon>
        <taxon>Ochrophyta</taxon>
        <taxon>Eustigmatophyceae</taxon>
        <taxon>Eustigmatales</taxon>
        <taxon>Monodopsidaceae</taxon>
        <taxon>Nannochloropsis</taxon>
    </lineage>
</organism>
<dbReference type="InterPro" id="IPR050344">
    <property type="entry name" value="Peptidase_M1_aminopeptidases"/>
</dbReference>
<sequence>MPTYSRHAERGGERGCRWVFFLPSYFCLYLLRHTFPHTLLDRHKAVSRLGNHSVNRVKNRMRRKGGKRDSTMDGFLLPGAKSHYVPDLMIFPVHQDIHLDLTQIPQKTLKGVVHITFACRSPTEGRKVVLDAVAFAELAVDSLDARFTLSYRYDGKRVQVVWENPWRVGEQRRIRVLYTVVAPVAGMHFCGDAGDGKGPTYILSDHETEKARYWLPCMDVPAVRTTASFFLTTRPEHLSFANGEWVDSEEGAPGARPAWGQDTRTTCWRLDIPCPSYLLCVAAGALALFKEASEESKALLPGCPIAYIAPVGVEERNVRLAFEPTARMLHWIANKVGNGTFPFPKYYQVMGDAHESAMENISLVSWGLNWLMDETLLKEDRLVMNSINIHEIGHSYFGDCLVIQHFEHAFLKESWATYIECCWLEDTEGQDAFLFQLYTDLRAYITEVEDDYARPIVTRTYNSSWSMYDDHLYPGGSCRLHMLRKLLGDQVFWQAVRAYVDRNMHKVVETSDFRKCLEEVSGRSLVRFFEQWFYTPSFPQLRGEWEYDEETKVITLSIKQGEPEDSDHEEDDDEEICLFDIAFTIEVYNREGVLETTLRPALTRTTRKIVVQAKVSRSPCYLHVNPQLAAVLTLDMECEEEILAATARRATDLPSRIWAYEQLIEEVATPSAMAHVREHLPAEPFWGVRVAVADVLGDNPSRASAQILGELLRAEKDPRALHHIAEACGAFRHPLLRDALLDVWTRQWDLYRAKAEILTSLGSQNDVQDLELLLDICREHESSEGARNDPNLLETNIVGSAHPVGKHNTMNAYEYLKTRLTDGGKREAQLSVRIVVVEAFARAASYVQDKSTREEAAEILAGLLMDEEQRTAETAAWALSEFLPLEAEYYRSELFSLRHRLPVQEHFSLDRLLRDLDDENEEATPLQKLKKKMERWEDRVGAWEEALEEHVADVDKHLLKNEGKGKGKVPSGRSRTPRGDESGSSEDKGSESESQRYWHN</sequence>
<evidence type="ECO:0000256" key="1">
    <source>
        <dbReference type="SAM" id="Coils"/>
    </source>
</evidence>
<dbReference type="EMBL" id="AZIL01000001">
    <property type="protein sequence ID" value="EWM30661.1"/>
    <property type="molecule type" value="Genomic_DNA"/>
</dbReference>
<dbReference type="CDD" id="cd09603">
    <property type="entry name" value="M1_APN_like"/>
    <property type="match status" value="1"/>
</dbReference>
<feature type="coiled-coil region" evidence="1">
    <location>
        <begin position="926"/>
        <end position="953"/>
    </location>
</feature>
<evidence type="ECO:0000259" key="3">
    <source>
        <dbReference type="Pfam" id="PF01433"/>
    </source>
</evidence>
<evidence type="ECO:0000259" key="4">
    <source>
        <dbReference type="Pfam" id="PF17900"/>
    </source>
</evidence>
<reference evidence="5 6" key="1">
    <citation type="journal article" date="2014" name="Mol. Plant">
        <title>Chromosome Scale Genome Assembly and Transcriptome Profiling of Nannochloropsis gaditana in Nitrogen Depletion.</title>
        <authorList>
            <person name="Corteggiani Carpinelli E."/>
            <person name="Telatin A."/>
            <person name="Vitulo N."/>
            <person name="Forcato C."/>
            <person name="D'Angelo M."/>
            <person name="Schiavon R."/>
            <person name="Vezzi A."/>
            <person name="Giacometti G.M."/>
            <person name="Morosinotto T."/>
            <person name="Valle G."/>
        </authorList>
    </citation>
    <scope>NUCLEOTIDE SEQUENCE [LARGE SCALE GENOMIC DNA]</scope>
    <source>
        <strain evidence="5 6">B-31</strain>
    </source>
</reference>
<evidence type="ECO:0000256" key="2">
    <source>
        <dbReference type="SAM" id="MobiDB-lite"/>
    </source>
</evidence>
<dbReference type="GO" id="GO:0005737">
    <property type="term" value="C:cytoplasm"/>
    <property type="evidence" value="ECO:0007669"/>
    <property type="project" value="TreeGrafter"/>
</dbReference>
<accession>W7UCZ8</accession>
<keyword evidence="5" id="KW-0378">Hydrolase</keyword>
<dbReference type="GO" id="GO:0005615">
    <property type="term" value="C:extracellular space"/>
    <property type="evidence" value="ECO:0007669"/>
    <property type="project" value="TreeGrafter"/>
</dbReference>
<keyword evidence="6" id="KW-1185">Reference proteome</keyword>
<feature type="region of interest" description="Disordered" evidence="2">
    <location>
        <begin position="957"/>
        <end position="1000"/>
    </location>
</feature>
<dbReference type="Proteomes" id="UP000019335">
    <property type="component" value="Chromosome 1"/>
</dbReference>
<dbReference type="GO" id="GO:0070006">
    <property type="term" value="F:metalloaminopeptidase activity"/>
    <property type="evidence" value="ECO:0007669"/>
    <property type="project" value="TreeGrafter"/>
</dbReference>
<dbReference type="OrthoDB" id="79562at2759"/>
<dbReference type="InterPro" id="IPR016024">
    <property type="entry name" value="ARM-type_fold"/>
</dbReference>
<dbReference type="AlphaFoldDB" id="W7UCZ8"/>
<dbReference type="GO" id="GO:0016020">
    <property type="term" value="C:membrane"/>
    <property type="evidence" value="ECO:0007669"/>
    <property type="project" value="TreeGrafter"/>
</dbReference>
<dbReference type="Pfam" id="PF17900">
    <property type="entry name" value="Peptidase_M1_N"/>
    <property type="match status" value="1"/>
</dbReference>
<dbReference type="GO" id="GO:0006508">
    <property type="term" value="P:proteolysis"/>
    <property type="evidence" value="ECO:0007669"/>
    <property type="project" value="TreeGrafter"/>
</dbReference>
<comment type="caution">
    <text evidence="5">The sequence shown here is derived from an EMBL/GenBank/DDBJ whole genome shotgun (WGS) entry which is preliminary data.</text>
</comment>